<dbReference type="OrthoDB" id="6485764at2759"/>
<accession>A0A9J6GVB1</accession>
<keyword evidence="3" id="KW-1185">Reference proteome</keyword>
<dbReference type="VEuPathDB" id="VectorBase:HLOH_042988"/>
<dbReference type="EMBL" id="JABSTR010000009">
    <property type="protein sequence ID" value="KAH9379155.1"/>
    <property type="molecule type" value="Genomic_DNA"/>
</dbReference>
<evidence type="ECO:0000313" key="2">
    <source>
        <dbReference type="EMBL" id="KAH9379155.1"/>
    </source>
</evidence>
<feature type="region of interest" description="Disordered" evidence="1">
    <location>
        <begin position="130"/>
        <end position="153"/>
    </location>
</feature>
<reference evidence="2 3" key="1">
    <citation type="journal article" date="2020" name="Cell">
        <title>Large-Scale Comparative Analyses of Tick Genomes Elucidate Their Genetic Diversity and Vector Capacities.</title>
        <authorList>
            <consortium name="Tick Genome and Microbiome Consortium (TIGMIC)"/>
            <person name="Jia N."/>
            <person name="Wang J."/>
            <person name="Shi W."/>
            <person name="Du L."/>
            <person name="Sun Y."/>
            <person name="Zhan W."/>
            <person name="Jiang J.F."/>
            <person name="Wang Q."/>
            <person name="Zhang B."/>
            <person name="Ji P."/>
            <person name="Bell-Sakyi L."/>
            <person name="Cui X.M."/>
            <person name="Yuan T.T."/>
            <person name="Jiang B.G."/>
            <person name="Yang W.F."/>
            <person name="Lam T.T."/>
            <person name="Chang Q.C."/>
            <person name="Ding S.J."/>
            <person name="Wang X.J."/>
            <person name="Zhu J.G."/>
            <person name="Ruan X.D."/>
            <person name="Zhao L."/>
            <person name="Wei J.T."/>
            <person name="Ye R.Z."/>
            <person name="Que T.C."/>
            <person name="Du C.H."/>
            <person name="Zhou Y.H."/>
            <person name="Cheng J.X."/>
            <person name="Dai P.F."/>
            <person name="Guo W.B."/>
            <person name="Han X.H."/>
            <person name="Huang E.J."/>
            <person name="Li L.F."/>
            <person name="Wei W."/>
            <person name="Gao Y.C."/>
            <person name="Liu J.Z."/>
            <person name="Shao H.Z."/>
            <person name="Wang X."/>
            <person name="Wang C.C."/>
            <person name="Yang T.C."/>
            <person name="Huo Q.B."/>
            <person name="Li W."/>
            <person name="Chen H.Y."/>
            <person name="Chen S.E."/>
            <person name="Zhou L.G."/>
            <person name="Ni X.B."/>
            <person name="Tian J.H."/>
            <person name="Sheng Y."/>
            <person name="Liu T."/>
            <person name="Pan Y.S."/>
            <person name="Xia L.Y."/>
            <person name="Li J."/>
            <person name="Zhao F."/>
            <person name="Cao W.C."/>
        </authorList>
    </citation>
    <scope>NUCLEOTIDE SEQUENCE [LARGE SCALE GENOMIC DNA]</scope>
    <source>
        <strain evidence="2">HaeL-2018</strain>
    </source>
</reference>
<dbReference type="AlphaFoldDB" id="A0A9J6GVB1"/>
<evidence type="ECO:0000256" key="1">
    <source>
        <dbReference type="SAM" id="MobiDB-lite"/>
    </source>
</evidence>
<name>A0A9J6GVB1_HAELO</name>
<organism evidence="2 3">
    <name type="scientific">Haemaphysalis longicornis</name>
    <name type="common">Bush tick</name>
    <dbReference type="NCBI Taxonomy" id="44386"/>
    <lineage>
        <taxon>Eukaryota</taxon>
        <taxon>Metazoa</taxon>
        <taxon>Ecdysozoa</taxon>
        <taxon>Arthropoda</taxon>
        <taxon>Chelicerata</taxon>
        <taxon>Arachnida</taxon>
        <taxon>Acari</taxon>
        <taxon>Parasitiformes</taxon>
        <taxon>Ixodida</taxon>
        <taxon>Ixodoidea</taxon>
        <taxon>Ixodidae</taxon>
        <taxon>Haemaphysalinae</taxon>
        <taxon>Haemaphysalis</taxon>
    </lineage>
</organism>
<comment type="caution">
    <text evidence="2">The sequence shown here is derived from an EMBL/GenBank/DDBJ whole genome shotgun (WGS) entry which is preliminary data.</text>
</comment>
<evidence type="ECO:0000313" key="3">
    <source>
        <dbReference type="Proteomes" id="UP000821853"/>
    </source>
</evidence>
<proteinExistence type="predicted"/>
<dbReference type="Proteomes" id="UP000821853">
    <property type="component" value="Unassembled WGS sequence"/>
</dbReference>
<protein>
    <submittedName>
        <fullName evidence="2">Uncharacterized protein</fullName>
    </submittedName>
</protein>
<gene>
    <name evidence="2" type="ORF">HPB48_002665</name>
</gene>
<sequence length="250" mass="28364">MCTTLSPSIEAQIVNVQTPCKGKRLRDELQIPVSALDNPQVDFLYNLLDWLDEWKNRTAQYDCGKLTKETPAALHRTTHELLNVLYVLFGKIQTDSLEDRFGKYTQLAGSQYHVSIRQICEGENKMRLQSTLPAVSKPSQHESRRDEQWEDLDRDEGAARANYDVVVTQDTLSKMTDIIPVLERLKCEKCRDILTIDEEVAVSVEDPNYDLVKELDRGGLGVPTDRRFHRAVSDSAAKFGNGRSACYGQT</sequence>